<evidence type="ECO:0000313" key="2">
    <source>
        <dbReference type="Proteomes" id="UP000297245"/>
    </source>
</evidence>
<keyword evidence="2" id="KW-1185">Reference proteome</keyword>
<proteinExistence type="predicted"/>
<dbReference type="AlphaFoldDB" id="A0A4S8KMG4"/>
<dbReference type="Proteomes" id="UP000297245">
    <property type="component" value="Unassembled WGS sequence"/>
</dbReference>
<gene>
    <name evidence="1" type="ORF">K435DRAFT_974302</name>
</gene>
<organism evidence="1 2">
    <name type="scientific">Dendrothele bispora (strain CBS 962.96)</name>
    <dbReference type="NCBI Taxonomy" id="1314807"/>
    <lineage>
        <taxon>Eukaryota</taxon>
        <taxon>Fungi</taxon>
        <taxon>Dikarya</taxon>
        <taxon>Basidiomycota</taxon>
        <taxon>Agaricomycotina</taxon>
        <taxon>Agaricomycetes</taxon>
        <taxon>Agaricomycetidae</taxon>
        <taxon>Agaricales</taxon>
        <taxon>Agaricales incertae sedis</taxon>
        <taxon>Dendrothele</taxon>
    </lineage>
</organism>
<name>A0A4S8KMG4_DENBC</name>
<accession>A0A4S8KMG4</accession>
<evidence type="ECO:0000313" key="1">
    <source>
        <dbReference type="EMBL" id="THU76750.1"/>
    </source>
</evidence>
<dbReference type="EMBL" id="ML180727">
    <property type="protein sequence ID" value="THU76750.1"/>
    <property type="molecule type" value="Genomic_DNA"/>
</dbReference>
<protein>
    <submittedName>
        <fullName evidence="1">Uncharacterized protein</fullName>
    </submittedName>
</protein>
<reference evidence="1 2" key="1">
    <citation type="journal article" date="2019" name="Nat. Ecol. Evol.">
        <title>Megaphylogeny resolves global patterns of mushroom evolution.</title>
        <authorList>
            <person name="Varga T."/>
            <person name="Krizsan K."/>
            <person name="Foldi C."/>
            <person name="Dima B."/>
            <person name="Sanchez-Garcia M."/>
            <person name="Sanchez-Ramirez S."/>
            <person name="Szollosi G.J."/>
            <person name="Szarkandi J.G."/>
            <person name="Papp V."/>
            <person name="Albert L."/>
            <person name="Andreopoulos W."/>
            <person name="Angelini C."/>
            <person name="Antonin V."/>
            <person name="Barry K.W."/>
            <person name="Bougher N.L."/>
            <person name="Buchanan P."/>
            <person name="Buyck B."/>
            <person name="Bense V."/>
            <person name="Catcheside P."/>
            <person name="Chovatia M."/>
            <person name="Cooper J."/>
            <person name="Damon W."/>
            <person name="Desjardin D."/>
            <person name="Finy P."/>
            <person name="Geml J."/>
            <person name="Haridas S."/>
            <person name="Hughes K."/>
            <person name="Justo A."/>
            <person name="Karasinski D."/>
            <person name="Kautmanova I."/>
            <person name="Kiss B."/>
            <person name="Kocsube S."/>
            <person name="Kotiranta H."/>
            <person name="LaButti K.M."/>
            <person name="Lechner B.E."/>
            <person name="Liimatainen K."/>
            <person name="Lipzen A."/>
            <person name="Lukacs Z."/>
            <person name="Mihaltcheva S."/>
            <person name="Morgado L.N."/>
            <person name="Niskanen T."/>
            <person name="Noordeloos M.E."/>
            <person name="Ohm R.A."/>
            <person name="Ortiz-Santana B."/>
            <person name="Ovrebo C."/>
            <person name="Racz N."/>
            <person name="Riley R."/>
            <person name="Savchenko A."/>
            <person name="Shiryaev A."/>
            <person name="Soop K."/>
            <person name="Spirin V."/>
            <person name="Szebenyi C."/>
            <person name="Tomsovsky M."/>
            <person name="Tulloss R.E."/>
            <person name="Uehling J."/>
            <person name="Grigoriev I.V."/>
            <person name="Vagvolgyi C."/>
            <person name="Papp T."/>
            <person name="Martin F.M."/>
            <person name="Miettinen O."/>
            <person name="Hibbett D.S."/>
            <person name="Nagy L.G."/>
        </authorList>
    </citation>
    <scope>NUCLEOTIDE SEQUENCE [LARGE SCALE GENOMIC DNA]</scope>
    <source>
        <strain evidence="1 2">CBS 962.96</strain>
    </source>
</reference>
<sequence length="235" mass="25715">MPSSMDPVTVWEGDSESLAIPILEPESSDSLETTSDSIANVEHREFLTDQDEPLPFSLFPFDSSWPAELLHSLPEHSHTFDNAGLSLGNQHLATYNDQPPSTNNTVTAKSFNPGHSSPPQDLIAWLEGYSDSPYNPECEPSLGATGKYPRLPSLSIPDQSVHYDGIHSSTDSSSVIDCSSSTVARADSGGGWKKCVSTPATIKAANRRRKSKNKRLFDCPHCSRNFTAKHNLKRM</sequence>